<dbReference type="SUPFAM" id="SSF54373">
    <property type="entry name" value="FAD-linked reductases, C-terminal domain"/>
    <property type="match status" value="1"/>
</dbReference>
<dbReference type="Pfam" id="PF13450">
    <property type="entry name" value="NAD_binding_8"/>
    <property type="match status" value="1"/>
</dbReference>
<dbReference type="NCBIfam" id="TIGR00031">
    <property type="entry name" value="UDP-GALP_mutase"/>
    <property type="match status" value="1"/>
</dbReference>
<dbReference type="EC" id="5.4.99.9" evidence="7"/>
<protein>
    <submittedName>
        <fullName evidence="7">UDP-galactopyranose mutase</fullName>
        <ecNumber evidence="7">5.4.99.9</ecNumber>
    </submittedName>
</protein>
<evidence type="ECO:0000256" key="3">
    <source>
        <dbReference type="ARBA" id="ARBA00022630"/>
    </source>
</evidence>
<name>A0A846MTM9_9BACT</name>
<accession>A0A846MTM9</accession>
<organism evidence="7 8">
    <name type="scientific">Thermonema lapsum</name>
    <dbReference type="NCBI Taxonomy" id="28195"/>
    <lineage>
        <taxon>Bacteria</taxon>
        <taxon>Pseudomonadati</taxon>
        <taxon>Bacteroidota</taxon>
        <taxon>Cytophagia</taxon>
        <taxon>Cytophagales</taxon>
        <taxon>Thermonemataceae</taxon>
        <taxon>Thermonema</taxon>
    </lineage>
</organism>
<feature type="domain" description="UDP-galactopyranose mutase C-terminal" evidence="6">
    <location>
        <begin position="147"/>
        <end position="346"/>
    </location>
</feature>
<comment type="similarity">
    <text evidence="2">Belongs to the UDP-galactopyranose/dTDP-fucopyranose mutase family.</text>
</comment>
<dbReference type="Gene3D" id="3.40.50.720">
    <property type="entry name" value="NAD(P)-binding Rossmann-like Domain"/>
    <property type="match status" value="3"/>
</dbReference>
<dbReference type="Pfam" id="PF03275">
    <property type="entry name" value="GLF"/>
    <property type="match status" value="1"/>
</dbReference>
<dbReference type="RefSeq" id="WP_166920640.1">
    <property type="nucleotide sequence ID" value="NZ_JAASRN010000004.1"/>
</dbReference>
<dbReference type="GO" id="GO:0005829">
    <property type="term" value="C:cytosol"/>
    <property type="evidence" value="ECO:0007669"/>
    <property type="project" value="TreeGrafter"/>
</dbReference>
<dbReference type="GO" id="GO:0050660">
    <property type="term" value="F:flavin adenine dinucleotide binding"/>
    <property type="evidence" value="ECO:0007669"/>
    <property type="project" value="TreeGrafter"/>
</dbReference>
<keyword evidence="4" id="KW-0274">FAD</keyword>
<dbReference type="InterPro" id="IPR004379">
    <property type="entry name" value="UDP-GALP_mutase"/>
</dbReference>
<dbReference type="PANTHER" id="PTHR21197">
    <property type="entry name" value="UDP-GALACTOPYRANOSE MUTASE"/>
    <property type="match status" value="1"/>
</dbReference>
<keyword evidence="3" id="KW-0285">Flavoprotein</keyword>
<evidence type="ECO:0000256" key="1">
    <source>
        <dbReference type="ARBA" id="ARBA00001974"/>
    </source>
</evidence>
<gene>
    <name evidence="7" type="ORF">FHS56_002189</name>
</gene>
<evidence type="ECO:0000256" key="4">
    <source>
        <dbReference type="ARBA" id="ARBA00022827"/>
    </source>
</evidence>
<comment type="cofactor">
    <cofactor evidence="1">
        <name>FAD</name>
        <dbReference type="ChEBI" id="CHEBI:57692"/>
    </cofactor>
</comment>
<dbReference type="InterPro" id="IPR015899">
    <property type="entry name" value="UDP-GalPyranose_mutase_C"/>
</dbReference>
<keyword evidence="8" id="KW-1185">Reference proteome</keyword>
<dbReference type="SUPFAM" id="SSF51971">
    <property type="entry name" value="Nucleotide-binding domain"/>
    <property type="match status" value="1"/>
</dbReference>
<dbReference type="EMBL" id="JAASRN010000004">
    <property type="protein sequence ID" value="NIK74660.1"/>
    <property type="molecule type" value="Genomic_DNA"/>
</dbReference>
<proteinExistence type="inferred from homology"/>
<keyword evidence="5 7" id="KW-0413">Isomerase</keyword>
<dbReference type="AlphaFoldDB" id="A0A846MTM9"/>
<evidence type="ECO:0000313" key="7">
    <source>
        <dbReference type="EMBL" id="NIK74660.1"/>
    </source>
</evidence>
<sequence length="372" mass="44190">MHIYDYLIVGAGLFGSVFARELTDAGFKCLIIDKRPHTGGNVYTEKREGIDVHMYGPHIFHTSDDRIWAYVNRFTKFNHYVNRPKVYYKGKIYSFPINLFTLYQLYGVKTPAEAQKKLEEVKVPIKNPKNLEEWVLSQVGQEIYEIFIKGYTMKQWMCDPKELPTFIIRRLPIRLTFDDNYFNDCYQGIPVEGYTKMMERLQAGIEVRLNTDYFANKEYFDGTARKVVFTGKIDEFFGYRFGELEYRTLRFEHEMHKGDYQGNAIINYTEYEIPYTRICEHKHFTFGQQEHTIITKEYPEAWSRGKEPYYPINNERNNKIYKQYATLSEELKDKYIFGGRLAEYKYYDMHQVIGSALAKAKKEIEFQKSTCS</sequence>
<evidence type="ECO:0000313" key="8">
    <source>
        <dbReference type="Proteomes" id="UP000537126"/>
    </source>
</evidence>
<dbReference type="PANTHER" id="PTHR21197:SF0">
    <property type="entry name" value="UDP-GALACTOPYRANOSE MUTASE"/>
    <property type="match status" value="1"/>
</dbReference>
<dbReference type="Proteomes" id="UP000537126">
    <property type="component" value="Unassembled WGS sequence"/>
</dbReference>
<evidence type="ECO:0000256" key="5">
    <source>
        <dbReference type="ARBA" id="ARBA00023235"/>
    </source>
</evidence>
<evidence type="ECO:0000256" key="2">
    <source>
        <dbReference type="ARBA" id="ARBA00009321"/>
    </source>
</evidence>
<reference evidence="7 8" key="1">
    <citation type="submission" date="2020-03" db="EMBL/GenBank/DDBJ databases">
        <title>Genomic Encyclopedia of Type Strains, Phase IV (KMG-IV): sequencing the most valuable type-strain genomes for metagenomic binning, comparative biology and taxonomic classification.</title>
        <authorList>
            <person name="Goeker M."/>
        </authorList>
    </citation>
    <scope>NUCLEOTIDE SEQUENCE [LARGE SCALE GENOMIC DNA]</scope>
    <source>
        <strain evidence="7 8">DSM 5718</strain>
    </source>
</reference>
<evidence type="ECO:0000259" key="6">
    <source>
        <dbReference type="Pfam" id="PF03275"/>
    </source>
</evidence>
<dbReference type="GO" id="GO:0008767">
    <property type="term" value="F:UDP-galactopyranose mutase activity"/>
    <property type="evidence" value="ECO:0007669"/>
    <property type="project" value="UniProtKB-EC"/>
</dbReference>
<comment type="caution">
    <text evidence="7">The sequence shown here is derived from an EMBL/GenBank/DDBJ whole genome shotgun (WGS) entry which is preliminary data.</text>
</comment>